<dbReference type="Proteomes" id="UP001165986">
    <property type="component" value="Unassembled WGS sequence"/>
</dbReference>
<keyword evidence="2" id="KW-1185">Reference proteome</keyword>
<accession>A0AA40SZD3</accession>
<proteinExistence type="predicted"/>
<evidence type="ECO:0000313" key="2">
    <source>
        <dbReference type="Proteomes" id="UP001165986"/>
    </source>
</evidence>
<reference evidence="1" key="1">
    <citation type="submission" date="2019-07" db="EMBL/GenBank/DDBJ databases">
        <title>Toxilogical consequences of a new and cryptic species of cyanobacteria (Komarekiella delphini-convector) recovered from the epidermis of a bottlenose dolphin and 1500 ft. in the air.</title>
        <authorList>
            <person name="Brown A.O."/>
            <person name="Dvorak P."/>
            <person name="Villanueva C.D."/>
            <person name="Foss A.J."/>
            <person name="Garvey A.D."/>
            <person name="Gibson Q.A."/>
            <person name="Johansen J.R."/>
            <person name="Casamatta D.A."/>
        </authorList>
    </citation>
    <scope>NUCLEOTIDE SEQUENCE</scope>
    <source>
        <strain evidence="1">SJRDD-AB1</strain>
    </source>
</reference>
<comment type="caution">
    <text evidence="1">The sequence shown here is derived from an EMBL/GenBank/DDBJ whole genome shotgun (WGS) entry which is preliminary data.</text>
</comment>
<dbReference type="RefSeq" id="WP_191759307.1">
    <property type="nucleotide sequence ID" value="NZ_VJXY01000023.1"/>
</dbReference>
<organism evidence="1 2">
    <name type="scientific">Komarekiella delphini-convector SJRDD-AB1</name>
    <dbReference type="NCBI Taxonomy" id="2593771"/>
    <lineage>
        <taxon>Bacteria</taxon>
        <taxon>Bacillati</taxon>
        <taxon>Cyanobacteriota</taxon>
        <taxon>Cyanophyceae</taxon>
        <taxon>Nostocales</taxon>
        <taxon>Nostocaceae</taxon>
        <taxon>Komarekiella</taxon>
        <taxon>Komarekiella delphini-convector</taxon>
    </lineage>
</organism>
<sequence>MQAIETNALFTDITAEESATVSGGTEVNFDLNKYLFVLGVGVVFGNPTLTPDEIQFGFEEAISLG</sequence>
<name>A0AA40SZD3_9NOST</name>
<dbReference type="AlphaFoldDB" id="A0AA40SZD3"/>
<gene>
    <name evidence="1" type="ORF">FNW02_20210</name>
</gene>
<protein>
    <submittedName>
        <fullName evidence="1">Uncharacterized protein</fullName>
    </submittedName>
</protein>
<evidence type="ECO:0000313" key="1">
    <source>
        <dbReference type="EMBL" id="MBD6618086.1"/>
    </source>
</evidence>
<dbReference type="EMBL" id="VJXY01000023">
    <property type="protein sequence ID" value="MBD6618086.1"/>
    <property type="molecule type" value="Genomic_DNA"/>
</dbReference>